<protein>
    <recommendedName>
        <fullName evidence="7">Rubredoxin</fullName>
    </recommendedName>
</protein>
<feature type="binding site" evidence="8">
    <location>
        <position position="45"/>
    </location>
    <ligand>
        <name>Fe cation</name>
        <dbReference type="ChEBI" id="CHEBI:24875"/>
    </ligand>
</feature>
<dbReference type="PROSITE" id="PS00202">
    <property type="entry name" value="RUBREDOXIN"/>
    <property type="match status" value="1"/>
</dbReference>
<dbReference type="STRING" id="177439.DP2913"/>
<dbReference type="PANTHER" id="PTHR47627">
    <property type="entry name" value="RUBREDOXIN"/>
    <property type="match status" value="1"/>
</dbReference>
<dbReference type="PRINTS" id="PR00163">
    <property type="entry name" value="RUBREDOXIN"/>
</dbReference>
<keyword evidence="6 7" id="KW-0408">Iron</keyword>
<dbReference type="InterPro" id="IPR050526">
    <property type="entry name" value="Rubredoxin_ET"/>
</dbReference>
<reference evidence="11" key="1">
    <citation type="journal article" date="2004" name="Environ. Microbiol.">
        <title>The genome of Desulfotalea psychrophila, a sulfate-reducing bacterium from permanently cold Arctic sediments.</title>
        <authorList>
            <person name="Rabus R."/>
            <person name="Ruepp A."/>
            <person name="Frickey T."/>
            <person name="Rattei T."/>
            <person name="Fartmann B."/>
            <person name="Stark M."/>
            <person name="Bauer M."/>
            <person name="Zibat A."/>
            <person name="Lombardot T."/>
            <person name="Becker I."/>
            <person name="Amann J."/>
            <person name="Gellner K."/>
            <person name="Teeling H."/>
            <person name="Leuschner W.D."/>
            <person name="Gloeckner F.-O."/>
            <person name="Lupas A.N."/>
            <person name="Amann R."/>
            <person name="Klenk H.-P."/>
        </authorList>
    </citation>
    <scope>NUCLEOTIDE SEQUENCE [LARGE SCALE GENOMIC DNA]</scope>
    <source>
        <strain evidence="11">DSM 12343 / LSv54</strain>
    </source>
</reference>
<evidence type="ECO:0000256" key="2">
    <source>
        <dbReference type="ARBA" id="ARBA00005337"/>
    </source>
</evidence>
<evidence type="ECO:0000256" key="7">
    <source>
        <dbReference type="PIRNR" id="PIRNR000071"/>
    </source>
</evidence>
<comment type="similarity">
    <text evidence="2 7">Belongs to the rubredoxin family.</text>
</comment>
<name>Q6AJ38_DESPS</name>
<keyword evidence="11" id="KW-1185">Reference proteome</keyword>
<dbReference type="AlphaFoldDB" id="Q6AJ38"/>
<evidence type="ECO:0000256" key="6">
    <source>
        <dbReference type="ARBA" id="ARBA00023004"/>
    </source>
</evidence>
<feature type="binding site" evidence="8">
    <location>
        <position position="42"/>
    </location>
    <ligand>
        <name>Fe cation</name>
        <dbReference type="ChEBI" id="CHEBI:24875"/>
    </ligand>
</feature>
<dbReference type="GO" id="GO:0043448">
    <property type="term" value="P:alkane catabolic process"/>
    <property type="evidence" value="ECO:0007669"/>
    <property type="project" value="TreeGrafter"/>
</dbReference>
<feature type="binding site" evidence="8">
    <location>
        <position position="12"/>
    </location>
    <ligand>
        <name>Fe cation</name>
        <dbReference type="ChEBI" id="CHEBI:24875"/>
    </ligand>
</feature>
<dbReference type="InterPro" id="IPR024922">
    <property type="entry name" value="Rubredoxin"/>
</dbReference>
<evidence type="ECO:0000313" key="10">
    <source>
        <dbReference type="EMBL" id="CAG37642.1"/>
    </source>
</evidence>
<accession>Q6AJ38</accession>
<feature type="binding site" evidence="8">
    <location>
        <position position="10"/>
    </location>
    <ligand>
        <name>Fe cation</name>
        <dbReference type="ChEBI" id="CHEBI:24875"/>
    </ligand>
</feature>
<dbReference type="CDD" id="cd00730">
    <property type="entry name" value="rubredoxin"/>
    <property type="match status" value="1"/>
</dbReference>
<evidence type="ECO:0000256" key="4">
    <source>
        <dbReference type="ARBA" id="ARBA00022723"/>
    </source>
</evidence>
<evidence type="ECO:0000256" key="1">
    <source>
        <dbReference type="ARBA" id="ARBA00002360"/>
    </source>
</evidence>
<dbReference type="FunFam" id="2.20.28.10:FF:000001">
    <property type="entry name" value="Rubredoxin"/>
    <property type="match status" value="1"/>
</dbReference>
<dbReference type="PANTHER" id="PTHR47627:SF1">
    <property type="entry name" value="RUBREDOXIN-1-RELATED"/>
    <property type="match status" value="1"/>
</dbReference>
<sequence>MEDIMQKWECPCGYIYDPEEGDYDNGVEPKTAWEDLPDDWTCPLCGAEQDAFWKAD</sequence>
<dbReference type="Pfam" id="PF00301">
    <property type="entry name" value="Rubredoxin"/>
    <property type="match status" value="1"/>
</dbReference>
<feature type="domain" description="Rubredoxin-like" evidence="9">
    <location>
        <begin position="5"/>
        <end position="55"/>
    </location>
</feature>
<dbReference type="EMBL" id="CR522870">
    <property type="protein sequence ID" value="CAG37642.1"/>
    <property type="molecule type" value="Genomic_DNA"/>
</dbReference>
<dbReference type="Proteomes" id="UP000000602">
    <property type="component" value="Chromosome"/>
</dbReference>
<dbReference type="KEGG" id="dps:DP2913"/>
<proteinExistence type="inferred from homology"/>
<evidence type="ECO:0000259" key="9">
    <source>
        <dbReference type="PROSITE" id="PS50903"/>
    </source>
</evidence>
<dbReference type="InterPro" id="IPR024935">
    <property type="entry name" value="Rubredoxin_dom"/>
</dbReference>
<dbReference type="eggNOG" id="COG1773">
    <property type="taxonomic scope" value="Bacteria"/>
</dbReference>
<keyword evidence="5 7" id="KW-0249">Electron transport</keyword>
<comment type="function">
    <text evidence="1">Rubredoxin is a small nonheme, iron protein lacking acid-labile sulfide. Its single Fe, chelated to 4 Cys, functions as an electron acceptor and may also stabilize the conformation of the molecule.</text>
</comment>
<dbReference type="Gene3D" id="2.20.28.10">
    <property type="match status" value="1"/>
</dbReference>
<evidence type="ECO:0000256" key="3">
    <source>
        <dbReference type="ARBA" id="ARBA00022448"/>
    </source>
</evidence>
<dbReference type="InterPro" id="IPR018527">
    <property type="entry name" value="Rubredoxin_Fe_BS"/>
</dbReference>
<dbReference type="HOGENOM" id="CLU_128747_3_1_7"/>
<keyword evidence="3 7" id="KW-0813">Transport</keyword>
<keyword evidence="4 7" id="KW-0479">Metal-binding</keyword>
<evidence type="ECO:0000256" key="8">
    <source>
        <dbReference type="PIRSR" id="PIRSR000071-1"/>
    </source>
</evidence>
<gene>
    <name evidence="10" type="ordered locus">DP2913</name>
</gene>
<dbReference type="PROSITE" id="PS50903">
    <property type="entry name" value="RUBREDOXIN_LIKE"/>
    <property type="match status" value="1"/>
</dbReference>
<evidence type="ECO:0000313" key="11">
    <source>
        <dbReference type="Proteomes" id="UP000000602"/>
    </source>
</evidence>
<dbReference type="GO" id="GO:0009055">
    <property type="term" value="F:electron transfer activity"/>
    <property type="evidence" value="ECO:0007669"/>
    <property type="project" value="InterPro"/>
</dbReference>
<evidence type="ECO:0000256" key="5">
    <source>
        <dbReference type="ARBA" id="ARBA00022982"/>
    </source>
</evidence>
<dbReference type="SUPFAM" id="SSF57802">
    <property type="entry name" value="Rubredoxin-like"/>
    <property type="match status" value="1"/>
</dbReference>
<dbReference type="InterPro" id="IPR024934">
    <property type="entry name" value="Rubredoxin-like_dom"/>
</dbReference>
<dbReference type="GO" id="GO:0005506">
    <property type="term" value="F:iron ion binding"/>
    <property type="evidence" value="ECO:0007669"/>
    <property type="project" value="InterPro"/>
</dbReference>
<organism evidence="10 11">
    <name type="scientific">Desulfotalea psychrophila (strain LSv54 / DSM 12343)</name>
    <dbReference type="NCBI Taxonomy" id="177439"/>
    <lineage>
        <taxon>Bacteria</taxon>
        <taxon>Pseudomonadati</taxon>
        <taxon>Thermodesulfobacteriota</taxon>
        <taxon>Desulfobulbia</taxon>
        <taxon>Desulfobulbales</taxon>
        <taxon>Desulfocapsaceae</taxon>
        <taxon>Desulfotalea</taxon>
    </lineage>
</organism>
<dbReference type="PIRSF" id="PIRSF000071">
    <property type="entry name" value="Rubredoxin"/>
    <property type="match status" value="1"/>
</dbReference>
<comment type="cofactor">
    <cofactor evidence="7 8">
        <name>Fe(3+)</name>
        <dbReference type="ChEBI" id="CHEBI:29034"/>
    </cofactor>
    <text evidence="7 8">Binds 1 Fe(3+) ion per subunit.</text>
</comment>